<dbReference type="EnsemblMetazoa" id="GPAI045102-RA">
    <property type="protein sequence ID" value="GPAI045102-PA"/>
    <property type="gene ID" value="GPAI045102"/>
</dbReference>
<sequence length="224" mass="25831">MIENHSNFATQRIVSSFVPFYNSITANCVFSVITISASNFKYSTFSAQFSNHCFLPEKISMIGEESSTKKLTCTLDILHGTHAGNNVFEARLFVEISLRRMLVFEAFKTQTLTAYGRNSSVWHLIPGNVIPNIYSNLFTFFLLTSYEKLIWKAIRQVLELHPNIRNLSNFVLSQRSCQSTKTPYDLQVLVDIKTCGDYLQRRSKICYWFVNTFPINKKTQFKNS</sequence>
<proteinExistence type="predicted"/>
<reference evidence="2" key="1">
    <citation type="submission" date="2014-03" db="EMBL/GenBank/DDBJ databases">
        <authorList>
            <person name="Aksoy S."/>
            <person name="Warren W."/>
            <person name="Wilson R.K."/>
        </authorList>
    </citation>
    <scope>NUCLEOTIDE SEQUENCE [LARGE SCALE GENOMIC DNA]</scope>
    <source>
        <strain evidence="2">IAEA</strain>
    </source>
</reference>
<dbReference type="AlphaFoldDB" id="A0A1B0AGM8"/>
<dbReference type="VEuPathDB" id="VectorBase:GPAI045102"/>
<reference evidence="1" key="2">
    <citation type="submission" date="2020-05" db="UniProtKB">
        <authorList>
            <consortium name="EnsemblMetazoa"/>
        </authorList>
    </citation>
    <scope>IDENTIFICATION</scope>
    <source>
        <strain evidence="1">IAEA</strain>
    </source>
</reference>
<accession>A0A1B0AGM8</accession>
<name>A0A1B0AGM8_GLOPL</name>
<dbReference type="Proteomes" id="UP000092445">
    <property type="component" value="Unassembled WGS sequence"/>
</dbReference>
<evidence type="ECO:0000313" key="1">
    <source>
        <dbReference type="EnsemblMetazoa" id="GPAI045102-PA"/>
    </source>
</evidence>
<keyword evidence="2" id="KW-1185">Reference proteome</keyword>
<evidence type="ECO:0000313" key="2">
    <source>
        <dbReference type="Proteomes" id="UP000092445"/>
    </source>
</evidence>
<organism evidence="1 2">
    <name type="scientific">Glossina pallidipes</name>
    <name type="common">Tsetse fly</name>
    <dbReference type="NCBI Taxonomy" id="7398"/>
    <lineage>
        <taxon>Eukaryota</taxon>
        <taxon>Metazoa</taxon>
        <taxon>Ecdysozoa</taxon>
        <taxon>Arthropoda</taxon>
        <taxon>Hexapoda</taxon>
        <taxon>Insecta</taxon>
        <taxon>Pterygota</taxon>
        <taxon>Neoptera</taxon>
        <taxon>Endopterygota</taxon>
        <taxon>Diptera</taxon>
        <taxon>Brachycera</taxon>
        <taxon>Muscomorpha</taxon>
        <taxon>Hippoboscoidea</taxon>
        <taxon>Glossinidae</taxon>
        <taxon>Glossina</taxon>
    </lineage>
</organism>
<protein>
    <submittedName>
        <fullName evidence="1">Uncharacterized protein</fullName>
    </submittedName>
</protein>